<dbReference type="RefSeq" id="WP_187467730.1">
    <property type="nucleotide sequence ID" value="NZ_JACSIT010000141.1"/>
</dbReference>
<gene>
    <name evidence="2" type="ORF">H9S92_16175</name>
</gene>
<sequence>MRFTVDPNLWISALMRGKVIKLDVLLGTKTIRMVFSPDLLQKFYDSSMRDKFRRWFSEEDVDNLIQLISREGEEVRITSRVDICRDPKDNYLLALVKDSGADFLVTGDRDLLVIKHFAGAKIISYQNFVEELDRL</sequence>
<reference evidence="2" key="1">
    <citation type="submission" date="2020-08" db="EMBL/GenBank/DDBJ databases">
        <title>Lewinella bacteria from marine environments.</title>
        <authorList>
            <person name="Zhong Y."/>
        </authorList>
    </citation>
    <scope>NUCLEOTIDE SEQUENCE</scope>
    <source>
        <strain evidence="2">KCTC 42187</strain>
    </source>
</reference>
<dbReference type="PANTHER" id="PTHR34610:SF3">
    <property type="entry name" value="SSL7007 PROTEIN"/>
    <property type="match status" value="1"/>
</dbReference>
<proteinExistence type="predicted"/>
<dbReference type="EMBL" id="JACSIT010000141">
    <property type="protein sequence ID" value="MBC6995704.1"/>
    <property type="molecule type" value="Genomic_DNA"/>
</dbReference>
<dbReference type="AlphaFoldDB" id="A0A923PQN1"/>
<dbReference type="InterPro" id="IPR002716">
    <property type="entry name" value="PIN_dom"/>
</dbReference>
<name>A0A923PQN1_9BACT</name>
<feature type="domain" description="PIN" evidence="1">
    <location>
        <begin position="4"/>
        <end position="110"/>
    </location>
</feature>
<dbReference type="SUPFAM" id="SSF88723">
    <property type="entry name" value="PIN domain-like"/>
    <property type="match status" value="2"/>
</dbReference>
<evidence type="ECO:0000259" key="1">
    <source>
        <dbReference type="Pfam" id="PF13470"/>
    </source>
</evidence>
<dbReference type="NCBIfam" id="TIGR00305">
    <property type="entry name" value="putative toxin-antitoxin system toxin component, PIN family"/>
    <property type="match status" value="1"/>
</dbReference>
<accession>A0A923PQN1</accession>
<comment type="caution">
    <text evidence="2">The sequence shown here is derived from an EMBL/GenBank/DDBJ whole genome shotgun (WGS) entry which is preliminary data.</text>
</comment>
<dbReference type="InterPro" id="IPR029060">
    <property type="entry name" value="PIN-like_dom_sf"/>
</dbReference>
<dbReference type="Pfam" id="PF13470">
    <property type="entry name" value="PIN_3"/>
    <property type="match status" value="1"/>
</dbReference>
<organism evidence="2 3">
    <name type="scientific">Neolewinella lacunae</name>
    <dbReference type="NCBI Taxonomy" id="1517758"/>
    <lineage>
        <taxon>Bacteria</taxon>
        <taxon>Pseudomonadati</taxon>
        <taxon>Bacteroidota</taxon>
        <taxon>Saprospiria</taxon>
        <taxon>Saprospirales</taxon>
        <taxon>Lewinellaceae</taxon>
        <taxon>Neolewinella</taxon>
    </lineage>
</organism>
<dbReference type="PANTHER" id="PTHR34610">
    <property type="entry name" value="SSL7007 PROTEIN"/>
    <property type="match status" value="1"/>
</dbReference>
<dbReference type="InterPro" id="IPR002850">
    <property type="entry name" value="PIN_toxin-like"/>
</dbReference>
<protein>
    <submittedName>
        <fullName evidence="2">Toxin-antitoxin system toxin component, PIN family</fullName>
    </submittedName>
</protein>
<dbReference type="Proteomes" id="UP000650081">
    <property type="component" value="Unassembled WGS sequence"/>
</dbReference>
<evidence type="ECO:0000313" key="2">
    <source>
        <dbReference type="EMBL" id="MBC6995704.1"/>
    </source>
</evidence>
<keyword evidence="3" id="KW-1185">Reference proteome</keyword>
<evidence type="ECO:0000313" key="3">
    <source>
        <dbReference type="Proteomes" id="UP000650081"/>
    </source>
</evidence>